<dbReference type="PANTHER" id="PTHR33608">
    <property type="entry name" value="BLL2464 PROTEIN"/>
    <property type="match status" value="1"/>
</dbReference>
<evidence type="ECO:0000259" key="1">
    <source>
        <dbReference type="Pfam" id="PF01882"/>
    </source>
</evidence>
<dbReference type="PANTHER" id="PTHR33608:SF3">
    <property type="entry name" value="SLR2013 PROTEIN"/>
    <property type="match status" value="1"/>
</dbReference>
<proteinExistence type="predicted"/>
<dbReference type="Proteomes" id="UP001304300">
    <property type="component" value="Chromosome"/>
</dbReference>
<reference evidence="2 3" key="1">
    <citation type="submission" date="2023-10" db="EMBL/GenBank/DDBJ databases">
        <title>Rubellicoccus peritrichatus gen. nov., sp. nov., isolated from an algae of coral reef tank.</title>
        <authorList>
            <person name="Luo J."/>
        </authorList>
    </citation>
    <scope>NUCLEOTIDE SEQUENCE [LARGE SCALE GENOMIC DNA]</scope>
    <source>
        <strain evidence="2 3">CR14</strain>
    </source>
</reference>
<dbReference type="AlphaFoldDB" id="A0AAQ3LB38"/>
<evidence type="ECO:0000313" key="3">
    <source>
        <dbReference type="Proteomes" id="UP001304300"/>
    </source>
</evidence>
<keyword evidence="3" id="KW-1185">Reference proteome</keyword>
<dbReference type="KEGG" id="puo:RZN69_03680"/>
<sequence length="451" mass="51401">MHFAPTGRSLIYAAVLLPSTLVAPLAPGLMWFALLLYSIWFLTAFFDWWQSRSCYDGVQIEITPVCRLSKDNPGSLEIFLKKSNGNSDSLVLMLGIPFHDTIESDMDTLEVQLKGIAPFWTVKWPVVSRQRGVFKIRKVYAATHSRWGFWELRKSFDVVGEIRVYPNLRRERQQLANLFLNRGLAGAHAQRVVGQGREYEQLRQYLPGDSLVDIHWKAAAKRGELVTKTFQVERTQEIYLVIDHSRMSARRLPGQNAETKFPESTLERFVTAASVLGLVASRQGDLFGMVSFHRKVTGFVRANSGRQHNQTLQDALFGLAPERVQPDFDELFSFIRMRLRRRALIIILTDLSDPVTAEAFAERVRMVSGQHLVIASMLKDDGVCPLFAEDNPVEKSADISQRIADHLKWHEFRELSKGLRREGVQLGLLNHERLSVEVVNQYLAVKARQAL</sequence>
<accession>A0AAQ3LB38</accession>
<dbReference type="Pfam" id="PF01882">
    <property type="entry name" value="DUF58"/>
    <property type="match status" value="1"/>
</dbReference>
<organism evidence="2 3">
    <name type="scientific">Rubellicoccus peritrichatus</name>
    <dbReference type="NCBI Taxonomy" id="3080537"/>
    <lineage>
        <taxon>Bacteria</taxon>
        <taxon>Pseudomonadati</taxon>
        <taxon>Verrucomicrobiota</taxon>
        <taxon>Opitutia</taxon>
        <taxon>Puniceicoccales</taxon>
        <taxon>Cerasicoccaceae</taxon>
        <taxon>Rubellicoccus</taxon>
    </lineage>
</organism>
<dbReference type="EMBL" id="CP136920">
    <property type="protein sequence ID" value="WOO42176.1"/>
    <property type="molecule type" value="Genomic_DNA"/>
</dbReference>
<dbReference type="RefSeq" id="WP_317834661.1">
    <property type="nucleotide sequence ID" value="NZ_CP136920.1"/>
</dbReference>
<feature type="domain" description="DUF58" evidence="1">
    <location>
        <begin position="202"/>
        <end position="380"/>
    </location>
</feature>
<dbReference type="InterPro" id="IPR002881">
    <property type="entry name" value="DUF58"/>
</dbReference>
<evidence type="ECO:0000313" key="2">
    <source>
        <dbReference type="EMBL" id="WOO42176.1"/>
    </source>
</evidence>
<name>A0AAQ3LB38_9BACT</name>
<protein>
    <submittedName>
        <fullName evidence="2">DUF58 domain-containing protein</fullName>
    </submittedName>
</protein>
<gene>
    <name evidence="2" type="ORF">RZN69_03680</name>
</gene>